<proteinExistence type="predicted"/>
<name>W7CZZ3_9LIST</name>
<gene>
    <name evidence="2" type="ORF">MCOL2_21024</name>
</gene>
<evidence type="ECO:0000256" key="1">
    <source>
        <dbReference type="SAM" id="SignalP"/>
    </source>
</evidence>
<reference evidence="2 3" key="1">
    <citation type="submission" date="2012-12" db="EMBL/GenBank/DDBJ databases">
        <title>Novel taxa of Listeriaceae from agricultural environments in the United States.</title>
        <authorList>
            <person name="den Bakker H.C."/>
            <person name="Allred A."/>
            <person name="Warchocki S."/>
            <person name="Wright E.M."/>
            <person name="Burrell A."/>
            <person name="Nightingale K.K."/>
            <person name="Kephart D."/>
            <person name="Wiedmann M."/>
        </authorList>
    </citation>
    <scope>NUCLEOTIDE SEQUENCE [LARGE SCALE GENOMIC DNA]</scope>
    <source>
        <strain evidence="2 3">FSL S10-1203</strain>
    </source>
</reference>
<dbReference type="RefSeq" id="WP_036065753.1">
    <property type="nucleotide sequence ID" value="NZ_AODM01000120.1"/>
</dbReference>
<dbReference type="EMBL" id="AODM01000120">
    <property type="protein sequence ID" value="EUJ42330.1"/>
    <property type="molecule type" value="Genomic_DNA"/>
</dbReference>
<feature type="chain" id="PRO_5039711346" evidence="1">
    <location>
        <begin position="27"/>
        <end position="137"/>
    </location>
</feature>
<protein>
    <submittedName>
        <fullName evidence="2">Uncharacterized protein</fullName>
    </submittedName>
</protein>
<evidence type="ECO:0000313" key="3">
    <source>
        <dbReference type="Proteomes" id="UP000019241"/>
    </source>
</evidence>
<keyword evidence="1" id="KW-0732">Signal</keyword>
<sequence length="137" mass="15766">MKFIQKKVVKVALATLLVFGFTLTPAANILQHNNENVAYAKSSYTGYRYWGKISYSRKFKKLTIGAMSIVITGIIPWSSVRIATQIATLYHSMYGSNAYVVQKTYRKYLKGAHKSLLPVSEKTVYYFYKDKKHKKTY</sequence>
<dbReference type="AlphaFoldDB" id="W7CZZ3"/>
<organism evidence="2 3">
    <name type="scientific">Listeria fleischmannii FSL S10-1203</name>
    <dbReference type="NCBI Taxonomy" id="1265822"/>
    <lineage>
        <taxon>Bacteria</taxon>
        <taxon>Bacillati</taxon>
        <taxon>Bacillota</taxon>
        <taxon>Bacilli</taxon>
        <taxon>Bacillales</taxon>
        <taxon>Listeriaceae</taxon>
        <taxon>Listeria</taxon>
    </lineage>
</organism>
<comment type="caution">
    <text evidence="2">The sequence shown here is derived from an EMBL/GenBank/DDBJ whole genome shotgun (WGS) entry which is preliminary data.</text>
</comment>
<dbReference type="Proteomes" id="UP000019241">
    <property type="component" value="Unassembled WGS sequence"/>
</dbReference>
<accession>W7CZZ3</accession>
<dbReference type="PATRIC" id="fig|1265822.4.peg.4290"/>
<evidence type="ECO:0000313" key="2">
    <source>
        <dbReference type="EMBL" id="EUJ42330.1"/>
    </source>
</evidence>
<feature type="signal peptide" evidence="1">
    <location>
        <begin position="1"/>
        <end position="26"/>
    </location>
</feature>